<keyword evidence="1 7" id="KW-0963">Cytoplasm</keyword>
<dbReference type="AlphaFoldDB" id="A0A1U7CSG2"/>
<evidence type="ECO:0000256" key="1">
    <source>
        <dbReference type="ARBA" id="ARBA00022490"/>
    </source>
</evidence>
<keyword evidence="3 7" id="KW-0489">Methyltransferase</keyword>
<comment type="function">
    <text evidence="7">Specifically dimethylates two adjacent adenosines (A1518 and A1519) in the loop of a conserved hairpin near the 3'-end of 16S rRNA in the 30S particle. May play a critical role in biogenesis of 30S subunits.</text>
</comment>
<comment type="catalytic activity">
    <reaction evidence="7">
        <text>adenosine(1518)/adenosine(1519) in 16S rRNA + 4 S-adenosyl-L-methionine = N(6)-dimethyladenosine(1518)/N(6)-dimethyladenosine(1519) in 16S rRNA + 4 S-adenosyl-L-homocysteine + 4 H(+)</text>
        <dbReference type="Rhea" id="RHEA:19609"/>
        <dbReference type="Rhea" id="RHEA-COMP:10232"/>
        <dbReference type="Rhea" id="RHEA-COMP:10233"/>
        <dbReference type="ChEBI" id="CHEBI:15378"/>
        <dbReference type="ChEBI" id="CHEBI:57856"/>
        <dbReference type="ChEBI" id="CHEBI:59789"/>
        <dbReference type="ChEBI" id="CHEBI:74411"/>
        <dbReference type="ChEBI" id="CHEBI:74493"/>
        <dbReference type="EC" id="2.1.1.182"/>
    </reaction>
</comment>
<comment type="similarity">
    <text evidence="7">Belongs to the class I-like SAM-binding methyltransferase superfamily. rRNA adenine N(6)-methyltransferase family. RsmA subfamily.</text>
</comment>
<protein>
    <recommendedName>
        <fullName evidence="7">Ribosomal RNA small subunit methyltransferase A</fullName>
        <ecNumber evidence="7">2.1.1.182</ecNumber>
    </recommendedName>
    <alternativeName>
        <fullName evidence="7">16S rRNA (adenine(1518)-N(6)/adenine(1519)-N(6))-dimethyltransferase</fullName>
    </alternativeName>
    <alternativeName>
        <fullName evidence="7">16S rRNA dimethyladenosine transferase</fullName>
    </alternativeName>
    <alternativeName>
        <fullName evidence="7">16S rRNA dimethylase</fullName>
    </alternativeName>
    <alternativeName>
        <fullName evidence="7">S-adenosylmethionine-6-N', N'-adenosyl(rRNA) dimethyltransferase</fullName>
    </alternativeName>
</protein>
<comment type="subcellular location">
    <subcellularLocation>
        <location evidence="7">Cytoplasm</location>
    </subcellularLocation>
</comment>
<evidence type="ECO:0000256" key="4">
    <source>
        <dbReference type="ARBA" id="ARBA00022679"/>
    </source>
</evidence>
<feature type="domain" description="Ribosomal RNA adenine methylase transferase N-terminal" evidence="9">
    <location>
        <begin position="38"/>
        <end position="221"/>
    </location>
</feature>
<keyword evidence="2 7" id="KW-0698">rRNA processing</keyword>
<dbReference type="InterPro" id="IPR001737">
    <property type="entry name" value="KsgA/Erm"/>
</dbReference>
<organism evidence="10 11">
    <name type="scientific">Paludisphaera borealis</name>
    <dbReference type="NCBI Taxonomy" id="1387353"/>
    <lineage>
        <taxon>Bacteria</taxon>
        <taxon>Pseudomonadati</taxon>
        <taxon>Planctomycetota</taxon>
        <taxon>Planctomycetia</taxon>
        <taxon>Isosphaerales</taxon>
        <taxon>Isosphaeraceae</taxon>
        <taxon>Paludisphaera</taxon>
    </lineage>
</organism>
<dbReference type="GO" id="GO:0052908">
    <property type="term" value="F:16S rRNA (adenine(1518)-N(6)/adenine(1519)-N(6))-dimethyltransferase activity"/>
    <property type="evidence" value="ECO:0007669"/>
    <property type="project" value="UniProtKB-EC"/>
</dbReference>
<feature type="binding site" evidence="7 8">
    <location>
        <position position="33"/>
    </location>
    <ligand>
        <name>S-adenosyl-L-methionine</name>
        <dbReference type="ChEBI" id="CHEBI:59789"/>
    </ligand>
</feature>
<dbReference type="PROSITE" id="PS01131">
    <property type="entry name" value="RRNA_A_DIMETH"/>
    <property type="match status" value="1"/>
</dbReference>
<dbReference type="CDD" id="cd02440">
    <property type="entry name" value="AdoMet_MTases"/>
    <property type="match status" value="1"/>
</dbReference>
<dbReference type="InterPro" id="IPR020596">
    <property type="entry name" value="rRNA_Ade_Mease_Trfase_CS"/>
</dbReference>
<dbReference type="GO" id="GO:0003723">
    <property type="term" value="F:RNA binding"/>
    <property type="evidence" value="ECO:0007669"/>
    <property type="project" value="UniProtKB-UniRule"/>
</dbReference>
<keyword evidence="5 7" id="KW-0949">S-adenosyl-L-methionine</keyword>
<dbReference type="InterPro" id="IPR023165">
    <property type="entry name" value="rRNA_Ade_diMease-like_C"/>
</dbReference>
<evidence type="ECO:0000256" key="7">
    <source>
        <dbReference type="HAMAP-Rule" id="MF_00607"/>
    </source>
</evidence>
<proteinExistence type="inferred from homology"/>
<feature type="binding site" evidence="7 8">
    <location>
        <position position="31"/>
    </location>
    <ligand>
        <name>S-adenosyl-L-methionine</name>
        <dbReference type="ChEBI" id="CHEBI:59789"/>
    </ligand>
</feature>
<dbReference type="RefSeq" id="WP_076347577.1">
    <property type="nucleotide sequence ID" value="NZ_CP019082.1"/>
</dbReference>
<sequence length="315" mass="34643">MSTPPTRQTQSYLRGLFAQRGLSPRHRLGQNFLIDLNLHDVIAETAVVGPGDLVLEVGTGAGALTSLMAERGAEVLAVELDPGMFELAREATAGAKVRILNVDALAGKHAIEPQVLDALREARGAENRPYKLVANLPYNIATPLIMNLLVDDAIRPELMVVTIQKELAERMTAAAATSDHGALSVLIQALADVEIARILPPSVFWPRPKVESAVVSIRPVPERREAIGDLAWFHRIVREVFLYRRKNLRHVLSGVERDRWTKADVDVLLASLGLDGRLRAEALQVDEWITLTKALKAQWPDAPPPEIEAVDEDDE</sequence>
<feature type="binding site" evidence="7 8">
    <location>
        <position position="103"/>
    </location>
    <ligand>
        <name>S-adenosyl-L-methionine</name>
        <dbReference type="ChEBI" id="CHEBI:59789"/>
    </ligand>
</feature>
<evidence type="ECO:0000256" key="2">
    <source>
        <dbReference type="ARBA" id="ARBA00022552"/>
    </source>
</evidence>
<name>A0A1U7CSG2_9BACT</name>
<dbReference type="PANTHER" id="PTHR11727:SF7">
    <property type="entry name" value="DIMETHYLADENOSINE TRANSFERASE-RELATED"/>
    <property type="match status" value="1"/>
</dbReference>
<dbReference type="Pfam" id="PF00398">
    <property type="entry name" value="RrnaAD"/>
    <property type="match status" value="1"/>
</dbReference>
<keyword evidence="11" id="KW-1185">Reference proteome</keyword>
<feature type="binding site" evidence="7 8">
    <location>
        <position position="58"/>
    </location>
    <ligand>
        <name>S-adenosyl-L-methionine</name>
        <dbReference type="ChEBI" id="CHEBI:59789"/>
    </ligand>
</feature>
<dbReference type="GO" id="GO:0005829">
    <property type="term" value="C:cytosol"/>
    <property type="evidence" value="ECO:0007669"/>
    <property type="project" value="TreeGrafter"/>
</dbReference>
<feature type="binding site" evidence="7 8">
    <location>
        <position position="135"/>
    </location>
    <ligand>
        <name>S-adenosyl-L-methionine</name>
        <dbReference type="ChEBI" id="CHEBI:59789"/>
    </ligand>
</feature>
<dbReference type="EC" id="2.1.1.182" evidence="7"/>
<dbReference type="PROSITE" id="PS51689">
    <property type="entry name" value="SAM_RNA_A_N6_MT"/>
    <property type="match status" value="1"/>
</dbReference>
<dbReference type="EMBL" id="CP019082">
    <property type="protein sequence ID" value="APW61884.1"/>
    <property type="molecule type" value="Genomic_DNA"/>
</dbReference>
<dbReference type="OrthoDB" id="9814755at2"/>
<accession>A0A1U7CSG2</accession>
<dbReference type="Gene3D" id="3.40.50.150">
    <property type="entry name" value="Vaccinia Virus protein VP39"/>
    <property type="match status" value="1"/>
</dbReference>
<keyword evidence="6 7" id="KW-0694">RNA-binding</keyword>
<dbReference type="PANTHER" id="PTHR11727">
    <property type="entry name" value="DIMETHYLADENOSINE TRANSFERASE"/>
    <property type="match status" value="1"/>
</dbReference>
<dbReference type="InterPro" id="IPR029063">
    <property type="entry name" value="SAM-dependent_MTases_sf"/>
</dbReference>
<evidence type="ECO:0000313" key="10">
    <source>
        <dbReference type="EMBL" id="APW61884.1"/>
    </source>
</evidence>
<evidence type="ECO:0000256" key="5">
    <source>
        <dbReference type="ARBA" id="ARBA00022691"/>
    </source>
</evidence>
<feature type="binding site" evidence="7 8">
    <location>
        <position position="79"/>
    </location>
    <ligand>
        <name>S-adenosyl-L-methionine</name>
        <dbReference type="ChEBI" id="CHEBI:59789"/>
    </ligand>
</feature>
<dbReference type="Gene3D" id="1.10.8.100">
    <property type="entry name" value="Ribosomal RNA adenine dimethylase-like, domain 2"/>
    <property type="match status" value="1"/>
</dbReference>
<dbReference type="Proteomes" id="UP000186309">
    <property type="component" value="Chromosome"/>
</dbReference>
<evidence type="ECO:0000256" key="8">
    <source>
        <dbReference type="PROSITE-ProRule" id="PRU01026"/>
    </source>
</evidence>
<evidence type="ECO:0000256" key="6">
    <source>
        <dbReference type="ARBA" id="ARBA00022884"/>
    </source>
</evidence>
<dbReference type="STRING" id="1387353.BSF38_03414"/>
<dbReference type="KEGG" id="pbor:BSF38_03414"/>
<evidence type="ECO:0000259" key="9">
    <source>
        <dbReference type="SMART" id="SM00650"/>
    </source>
</evidence>
<reference evidence="11" key="1">
    <citation type="submission" date="2016-12" db="EMBL/GenBank/DDBJ databases">
        <title>Comparative genomics of four Isosphaeraceae planctomycetes: a common pool of plasmids and glycoside hydrolase genes.</title>
        <authorList>
            <person name="Ivanova A."/>
        </authorList>
    </citation>
    <scope>NUCLEOTIDE SEQUENCE [LARGE SCALE GENOMIC DNA]</scope>
    <source>
        <strain evidence="11">PX4</strain>
    </source>
</reference>
<dbReference type="InterPro" id="IPR011530">
    <property type="entry name" value="rRNA_adenine_dimethylase"/>
</dbReference>
<evidence type="ECO:0000256" key="3">
    <source>
        <dbReference type="ARBA" id="ARBA00022603"/>
    </source>
</evidence>
<evidence type="ECO:0000313" key="11">
    <source>
        <dbReference type="Proteomes" id="UP000186309"/>
    </source>
</evidence>
<gene>
    <name evidence="10" type="primary">rsmA_2</name>
    <name evidence="7" type="synonym">ksgA</name>
    <name evidence="7" type="synonym">rsmA</name>
    <name evidence="10" type="ORF">BSF38_03414</name>
</gene>
<dbReference type="SMART" id="SM00650">
    <property type="entry name" value="rADc"/>
    <property type="match status" value="1"/>
</dbReference>
<dbReference type="SUPFAM" id="SSF53335">
    <property type="entry name" value="S-adenosyl-L-methionine-dependent methyltransferases"/>
    <property type="match status" value="1"/>
</dbReference>
<dbReference type="HAMAP" id="MF_00607">
    <property type="entry name" value="16SrRNA_methyltr_A"/>
    <property type="match status" value="1"/>
</dbReference>
<dbReference type="InterPro" id="IPR020598">
    <property type="entry name" value="rRNA_Ade_methylase_Trfase_N"/>
</dbReference>
<dbReference type="NCBIfam" id="TIGR00755">
    <property type="entry name" value="ksgA"/>
    <property type="match status" value="1"/>
</dbReference>
<keyword evidence="4 7" id="KW-0808">Transferase</keyword>